<dbReference type="Proteomes" id="UP001236500">
    <property type="component" value="Chromosome"/>
</dbReference>
<keyword evidence="9" id="KW-1185">Reference proteome</keyword>
<protein>
    <submittedName>
        <fullName evidence="8">2OG-Fe(II) oxygenase</fullName>
    </submittedName>
</protein>
<dbReference type="InterPro" id="IPR006620">
    <property type="entry name" value="Pro_4_hyd_alph"/>
</dbReference>
<keyword evidence="6" id="KW-0408">Iron</keyword>
<evidence type="ECO:0000256" key="1">
    <source>
        <dbReference type="ARBA" id="ARBA00001961"/>
    </source>
</evidence>
<keyword evidence="2" id="KW-0479">Metal-binding</keyword>
<organism evidence="8 9">
    <name type="scientific">Microbulbifer bruguierae</name>
    <dbReference type="NCBI Taxonomy" id="3029061"/>
    <lineage>
        <taxon>Bacteria</taxon>
        <taxon>Pseudomonadati</taxon>
        <taxon>Pseudomonadota</taxon>
        <taxon>Gammaproteobacteria</taxon>
        <taxon>Cellvibrionales</taxon>
        <taxon>Microbulbiferaceae</taxon>
        <taxon>Microbulbifer</taxon>
    </lineage>
</organism>
<dbReference type="InterPro" id="IPR045054">
    <property type="entry name" value="P4HA-like"/>
</dbReference>
<evidence type="ECO:0000259" key="7">
    <source>
        <dbReference type="PROSITE" id="PS51471"/>
    </source>
</evidence>
<evidence type="ECO:0000256" key="3">
    <source>
        <dbReference type="ARBA" id="ARBA00022896"/>
    </source>
</evidence>
<dbReference type="PROSITE" id="PS51471">
    <property type="entry name" value="FE2OG_OXY"/>
    <property type="match status" value="1"/>
</dbReference>
<evidence type="ECO:0000256" key="4">
    <source>
        <dbReference type="ARBA" id="ARBA00022964"/>
    </source>
</evidence>
<dbReference type="Pfam" id="PF13640">
    <property type="entry name" value="2OG-FeII_Oxy_3"/>
    <property type="match status" value="1"/>
</dbReference>
<accession>A0ABY8NEJ9</accession>
<evidence type="ECO:0000313" key="8">
    <source>
        <dbReference type="EMBL" id="WGL16865.1"/>
    </source>
</evidence>
<keyword evidence="5" id="KW-0560">Oxidoreductase</keyword>
<evidence type="ECO:0000313" key="9">
    <source>
        <dbReference type="Proteomes" id="UP001236500"/>
    </source>
</evidence>
<sequence>MEFAELQPDLQQWIRDAVKAGQQPSVMVEALLRAGYQPSISRAVKQCIADFGGSGDPDCRLPRAQADSGQRFRLFEPQTNNIPVDTQRVEVLLSLRSPNLILFGNLLSASECNALIELSRPQLKPSRVVNSDNGAFDLGEARTSYGACFQRAECPLIAAIENRIARLLGVSARRGEPLQILHYERGAQYRPHYDFFSPERAGHREVLSHGGQRVGTLIMYLNDVVAGGATVFPKLALEILPKKGCGLFFSYANERGELDYQTLHGGSPVGEGEKWIATKWLRQADYVTEED</sequence>
<dbReference type="Gene3D" id="2.60.120.620">
    <property type="entry name" value="q2cbj1_9rhob like domain"/>
    <property type="match status" value="1"/>
</dbReference>
<evidence type="ECO:0000256" key="6">
    <source>
        <dbReference type="ARBA" id="ARBA00023004"/>
    </source>
</evidence>
<dbReference type="InterPro" id="IPR005123">
    <property type="entry name" value="Oxoglu/Fe-dep_dioxygenase_dom"/>
</dbReference>
<name>A0ABY8NEJ9_9GAMM</name>
<dbReference type="PANTHER" id="PTHR10869">
    <property type="entry name" value="PROLYL 4-HYDROXYLASE ALPHA SUBUNIT"/>
    <property type="match status" value="1"/>
</dbReference>
<dbReference type="PANTHER" id="PTHR10869:SF246">
    <property type="entry name" value="TRANSMEMBRANE PROLYL 4-HYDROXYLASE"/>
    <property type="match status" value="1"/>
</dbReference>
<gene>
    <name evidence="8" type="ORF">PVT68_00870</name>
</gene>
<dbReference type="InterPro" id="IPR044862">
    <property type="entry name" value="Pro_4_hyd_alph_FE2OG_OXY"/>
</dbReference>
<keyword evidence="3" id="KW-0847">Vitamin C</keyword>
<evidence type="ECO:0000256" key="5">
    <source>
        <dbReference type="ARBA" id="ARBA00023002"/>
    </source>
</evidence>
<dbReference type="RefSeq" id="WP_280320685.1">
    <property type="nucleotide sequence ID" value="NZ_CP118605.1"/>
</dbReference>
<evidence type="ECO:0000256" key="2">
    <source>
        <dbReference type="ARBA" id="ARBA00022723"/>
    </source>
</evidence>
<reference evidence="8 9" key="1">
    <citation type="submission" date="2023-02" db="EMBL/GenBank/DDBJ databases">
        <title>Description and genomic characterization of Microbulbifer bruguierae sp. nov., isolated from the sediment of mangrove plant Bruguiera sexangula.</title>
        <authorList>
            <person name="Long M."/>
        </authorList>
    </citation>
    <scope>NUCLEOTIDE SEQUENCE [LARGE SCALE GENOMIC DNA]</scope>
    <source>
        <strain evidence="8 9">H12</strain>
    </source>
</reference>
<proteinExistence type="predicted"/>
<dbReference type="SMART" id="SM00702">
    <property type="entry name" value="P4Hc"/>
    <property type="match status" value="1"/>
</dbReference>
<dbReference type="EMBL" id="CP118605">
    <property type="protein sequence ID" value="WGL16865.1"/>
    <property type="molecule type" value="Genomic_DNA"/>
</dbReference>
<comment type="cofactor">
    <cofactor evidence="1">
        <name>L-ascorbate</name>
        <dbReference type="ChEBI" id="CHEBI:38290"/>
    </cofactor>
</comment>
<keyword evidence="4" id="KW-0223">Dioxygenase</keyword>
<feature type="domain" description="Fe2OG dioxygenase" evidence="7">
    <location>
        <begin position="174"/>
        <end position="283"/>
    </location>
</feature>